<name>A0A8S1EB62_9PELO</name>
<dbReference type="EMBL" id="CADEPM010000001">
    <property type="protein sequence ID" value="CAB3398808.1"/>
    <property type="molecule type" value="Genomic_DNA"/>
</dbReference>
<evidence type="ECO:0000313" key="3">
    <source>
        <dbReference type="Proteomes" id="UP000494206"/>
    </source>
</evidence>
<feature type="domain" description="Tudor" evidence="1">
    <location>
        <begin position="365"/>
        <end position="425"/>
    </location>
</feature>
<gene>
    <name evidence="2" type="ORF">CBOVIS_LOCUS2044</name>
</gene>
<feature type="domain" description="Tudor" evidence="1">
    <location>
        <begin position="126"/>
        <end position="182"/>
    </location>
</feature>
<dbReference type="CDD" id="cd20379">
    <property type="entry name" value="Tudor_dTUD-like"/>
    <property type="match status" value="1"/>
</dbReference>
<dbReference type="Pfam" id="PF00567">
    <property type="entry name" value="TUDOR"/>
    <property type="match status" value="2"/>
</dbReference>
<reference evidence="2 3" key="1">
    <citation type="submission" date="2020-04" db="EMBL/GenBank/DDBJ databases">
        <authorList>
            <person name="Laetsch R D."/>
            <person name="Stevens L."/>
            <person name="Kumar S."/>
            <person name="Blaxter L. M."/>
        </authorList>
    </citation>
    <scope>NUCLEOTIDE SEQUENCE [LARGE SCALE GENOMIC DNA]</scope>
</reference>
<dbReference type="SUPFAM" id="SSF63748">
    <property type="entry name" value="Tudor/PWWP/MBT"/>
    <property type="match status" value="2"/>
</dbReference>
<proteinExistence type="predicted"/>
<dbReference type="AlphaFoldDB" id="A0A8S1EB62"/>
<evidence type="ECO:0000313" key="2">
    <source>
        <dbReference type="EMBL" id="CAB3398808.1"/>
    </source>
</evidence>
<dbReference type="PANTHER" id="PTHR16442:SF1">
    <property type="entry name" value="RING FINGER PROTEIN 17"/>
    <property type="match status" value="1"/>
</dbReference>
<dbReference type="OrthoDB" id="9989103at2759"/>
<accession>A0A8S1EB62</accession>
<dbReference type="Proteomes" id="UP000494206">
    <property type="component" value="Unassembled WGS sequence"/>
</dbReference>
<dbReference type="PANTHER" id="PTHR16442">
    <property type="entry name" value="RING FINGER PROTEIN 17"/>
    <property type="match status" value="1"/>
</dbReference>
<sequence length="548" mass="64420">MNEFGGGLARFRDAEHQRTINNCREIVEVPGGPEWRIRRLQEFYSEYCWKYAGCSVIANYQFNRLKNQRDDDVDFHRKLFYAKVSHFMSPVEISLQPKYLSSARKRIMLLMNEYYRRNPDETMSKDQVFPQAACAVEERGVWHRGLIVQVSGSSHIVVELIDIGTEILVSRDRLKPLRREFGRAPPLCLKCRVDGITINDLETKDLIEFKNIVESCNALFRVQLKSVDEPFLIDIFHPTISHLNVCQRFLAPPEDLGKLERLQRSWIAHINKMENYVEDDEDDYWNHKWAKSNESGDNEILTKIEYIQRLDKCQRAPRYETDELVVAHIENAQLIYLQYTWQVEKRKRIVNLLKERWKQLHRLPDALFAIDQCCAIRLHSGQFRRCVITDVGERAFECLLIDFGVHVELDIARKRDLRLLPNETLLNEEPMVTIVSLAGAHLSILPHHSETLALRQLLKIGARVNFHWDKKSKMTPMRGLIFSTPSAKNIRAMLTKRLSESRQNLKCRELTPYTRHQHHQSHQINSRFVYRDHCHHHYSKGSAQFITL</sequence>
<evidence type="ECO:0000259" key="1">
    <source>
        <dbReference type="SMART" id="SM00333"/>
    </source>
</evidence>
<organism evidence="2 3">
    <name type="scientific">Caenorhabditis bovis</name>
    <dbReference type="NCBI Taxonomy" id="2654633"/>
    <lineage>
        <taxon>Eukaryota</taxon>
        <taxon>Metazoa</taxon>
        <taxon>Ecdysozoa</taxon>
        <taxon>Nematoda</taxon>
        <taxon>Chromadorea</taxon>
        <taxon>Rhabditida</taxon>
        <taxon>Rhabditina</taxon>
        <taxon>Rhabditomorpha</taxon>
        <taxon>Rhabditoidea</taxon>
        <taxon>Rhabditidae</taxon>
        <taxon>Peloderinae</taxon>
        <taxon>Caenorhabditis</taxon>
    </lineage>
</organism>
<keyword evidence="3" id="KW-1185">Reference proteome</keyword>
<dbReference type="Gene3D" id="2.30.30.140">
    <property type="match status" value="2"/>
</dbReference>
<comment type="caution">
    <text evidence="2">The sequence shown here is derived from an EMBL/GenBank/DDBJ whole genome shotgun (WGS) entry which is preliminary data.</text>
</comment>
<protein>
    <recommendedName>
        <fullName evidence="1">Tudor domain-containing protein</fullName>
    </recommendedName>
</protein>
<dbReference type="SMART" id="SM00333">
    <property type="entry name" value="TUDOR"/>
    <property type="match status" value="2"/>
</dbReference>
<dbReference type="InterPro" id="IPR002999">
    <property type="entry name" value="Tudor"/>
</dbReference>